<dbReference type="Gene3D" id="3.30.230.10">
    <property type="match status" value="1"/>
</dbReference>
<organism evidence="11 12">
    <name type="scientific">Carpinus fangiana</name>
    <dbReference type="NCBI Taxonomy" id="176857"/>
    <lineage>
        <taxon>Eukaryota</taxon>
        <taxon>Viridiplantae</taxon>
        <taxon>Streptophyta</taxon>
        <taxon>Embryophyta</taxon>
        <taxon>Tracheophyta</taxon>
        <taxon>Spermatophyta</taxon>
        <taxon>Magnoliopsida</taxon>
        <taxon>eudicotyledons</taxon>
        <taxon>Gunneridae</taxon>
        <taxon>Pentapetalae</taxon>
        <taxon>rosids</taxon>
        <taxon>fabids</taxon>
        <taxon>Fagales</taxon>
        <taxon>Betulaceae</taxon>
        <taxon>Carpinus</taxon>
    </lineage>
</organism>
<dbReference type="SUPFAM" id="SSF54211">
    <property type="entry name" value="Ribosomal protein S5 domain 2-like"/>
    <property type="match status" value="1"/>
</dbReference>
<feature type="compositionally biased region" description="Polar residues" evidence="9">
    <location>
        <begin position="1"/>
        <end position="21"/>
    </location>
</feature>
<sequence>MRPSRSTRALLPSSHSFTPRSQCRAPLQHCQQRQQFCSSPSRQVKRKPAHKSLSAKEIQRIAAARASSMQPYTQAEKAELAKRYTPEQMAAIEAGERAIDPEDIAMQGRTRNDPLAFRYVEDFAKIRPAVDKNIQRLRGEGMDYENVMARSDDWKAAPDEDRDMEKVMDVLLDPTIPDGPEDIAAARRAGIKDGEIPSFEEEFRGLFSTDADAPDTTFRISDTLRKQLEEDSPTQFNKEPKIDLEAFTEERRAQYLADLGSKPPSKKPAKPQKTALQRLQEAMYNPTPSPHVAPSIPKIADPSVRWDDVTEQDPKAIDDETAIAYVRLAKTMGQSVEQIRRYRTKNLVAHRVVNQTRMGKIQQMYHLCVAGDENGMLGVGEGKSAEGEEAFRQARLNAIRNMVPIRRYEGRTIFGEVNGKCGAVELRLTAKPPGFGLRCSSHIFEMARCAGISDLSAKITRSRNPMNVCKAVWEALKSQKDPEDVARGRGKKMVDVRKVYYAGLV</sequence>
<feature type="domain" description="S5 DRBM" evidence="10">
    <location>
        <begin position="342"/>
        <end position="405"/>
    </location>
</feature>
<dbReference type="InterPro" id="IPR013810">
    <property type="entry name" value="Ribosomal_uS5_N"/>
</dbReference>
<dbReference type="InterPro" id="IPR014721">
    <property type="entry name" value="Ribsml_uS5_D2-typ_fold_subgr"/>
</dbReference>
<dbReference type="InterPro" id="IPR005324">
    <property type="entry name" value="Ribosomal_uS5_C"/>
</dbReference>
<dbReference type="Proteomes" id="UP000327013">
    <property type="component" value="Unassembled WGS sequence"/>
</dbReference>
<dbReference type="SUPFAM" id="SSF54768">
    <property type="entry name" value="dsRNA-binding domain-like"/>
    <property type="match status" value="1"/>
</dbReference>
<dbReference type="GO" id="GO:0005763">
    <property type="term" value="C:mitochondrial small ribosomal subunit"/>
    <property type="evidence" value="ECO:0007669"/>
    <property type="project" value="UniProtKB-ARBA"/>
</dbReference>
<evidence type="ECO:0000256" key="7">
    <source>
        <dbReference type="PROSITE-ProRule" id="PRU00268"/>
    </source>
</evidence>
<evidence type="ECO:0000256" key="5">
    <source>
        <dbReference type="ARBA" id="ARBA00023274"/>
    </source>
</evidence>
<dbReference type="GO" id="GO:0003729">
    <property type="term" value="F:mRNA binding"/>
    <property type="evidence" value="ECO:0007669"/>
    <property type="project" value="UniProtKB-ARBA"/>
</dbReference>
<dbReference type="FunFam" id="3.30.230.10:FF:000041">
    <property type="entry name" value="37S ribosomal protein S5"/>
    <property type="match status" value="1"/>
</dbReference>
<evidence type="ECO:0000256" key="8">
    <source>
        <dbReference type="RuleBase" id="RU003823"/>
    </source>
</evidence>
<evidence type="ECO:0000256" key="9">
    <source>
        <dbReference type="SAM" id="MobiDB-lite"/>
    </source>
</evidence>
<keyword evidence="5 7" id="KW-0687">Ribonucleoprotein</keyword>
<keyword evidence="3 7" id="KW-0689">Ribosomal protein</keyword>
<keyword evidence="12" id="KW-1185">Reference proteome</keyword>
<comment type="similarity">
    <text evidence="2 8">Belongs to the universal ribosomal protein uS5 family.</text>
</comment>
<dbReference type="GO" id="GO:0003735">
    <property type="term" value="F:structural constituent of ribosome"/>
    <property type="evidence" value="ECO:0007669"/>
    <property type="project" value="UniProtKB-UniRule"/>
</dbReference>
<evidence type="ECO:0000259" key="10">
    <source>
        <dbReference type="PROSITE" id="PS50881"/>
    </source>
</evidence>
<evidence type="ECO:0000256" key="4">
    <source>
        <dbReference type="ARBA" id="ARBA00023128"/>
    </source>
</evidence>
<evidence type="ECO:0000256" key="1">
    <source>
        <dbReference type="ARBA" id="ARBA00004173"/>
    </source>
</evidence>
<comment type="subcellular location">
    <subcellularLocation>
        <location evidence="1">Mitochondrion</location>
    </subcellularLocation>
</comment>
<evidence type="ECO:0000313" key="11">
    <source>
        <dbReference type="EMBL" id="KAB8342825.1"/>
    </source>
</evidence>
<dbReference type="PANTHER" id="PTHR48277">
    <property type="entry name" value="MITOCHONDRIAL RIBOSOMAL PROTEIN S5"/>
    <property type="match status" value="1"/>
</dbReference>
<keyword evidence="4" id="KW-0496">Mitochondrion</keyword>
<feature type="region of interest" description="Disordered" evidence="9">
    <location>
        <begin position="1"/>
        <end position="22"/>
    </location>
</feature>
<dbReference type="InterPro" id="IPR020568">
    <property type="entry name" value="Ribosomal_Su5_D2-typ_SF"/>
</dbReference>
<dbReference type="Pfam" id="PF00333">
    <property type="entry name" value="Ribosomal_S5"/>
    <property type="match status" value="1"/>
</dbReference>
<protein>
    <recommendedName>
        <fullName evidence="6">Small ribosomal subunit protein uS5m</fullName>
    </recommendedName>
</protein>
<dbReference type="Gene3D" id="3.30.160.20">
    <property type="match status" value="1"/>
</dbReference>
<feature type="region of interest" description="Disordered" evidence="9">
    <location>
        <begin position="36"/>
        <end position="55"/>
    </location>
</feature>
<dbReference type="FunFam" id="3.30.160.20:FF:000022">
    <property type="entry name" value="28S ribosomal protein S5, mitochondrial"/>
    <property type="match status" value="1"/>
</dbReference>
<proteinExistence type="inferred from homology"/>
<dbReference type="AlphaFoldDB" id="A0A5N6KSR3"/>
<evidence type="ECO:0000313" key="12">
    <source>
        <dbReference type="Proteomes" id="UP000327013"/>
    </source>
</evidence>
<accession>A0A5N6KSR3</accession>
<dbReference type="PROSITE" id="PS50881">
    <property type="entry name" value="S5_DSRBD"/>
    <property type="match status" value="1"/>
</dbReference>
<evidence type="ECO:0000256" key="6">
    <source>
        <dbReference type="ARBA" id="ARBA00039335"/>
    </source>
</evidence>
<comment type="caution">
    <text evidence="11">The sequence shown here is derived from an EMBL/GenBank/DDBJ whole genome shotgun (WGS) entry which is preliminary data.</text>
</comment>
<name>A0A5N6KSR3_9ROSI</name>
<dbReference type="EMBL" id="VIBQ01000012">
    <property type="protein sequence ID" value="KAB8342825.1"/>
    <property type="molecule type" value="Genomic_DNA"/>
</dbReference>
<dbReference type="InterPro" id="IPR000851">
    <property type="entry name" value="Ribosomal_uS5"/>
</dbReference>
<dbReference type="OrthoDB" id="309483at2759"/>
<dbReference type="PANTHER" id="PTHR48277:SF1">
    <property type="entry name" value="MITOCHONDRIAL RIBOSOMAL PROTEIN S5"/>
    <property type="match status" value="1"/>
</dbReference>
<dbReference type="GO" id="GO:0006412">
    <property type="term" value="P:translation"/>
    <property type="evidence" value="ECO:0007669"/>
    <property type="project" value="InterPro"/>
</dbReference>
<reference evidence="11 12" key="1">
    <citation type="submission" date="2019-06" db="EMBL/GenBank/DDBJ databases">
        <title>A chromosomal-level reference genome of Carpinus fangiana (Coryloideae, Betulaceae).</title>
        <authorList>
            <person name="Yang X."/>
            <person name="Wang Z."/>
            <person name="Zhang L."/>
            <person name="Hao G."/>
            <person name="Liu J."/>
            <person name="Yang Y."/>
        </authorList>
    </citation>
    <scope>NUCLEOTIDE SEQUENCE [LARGE SCALE GENOMIC DNA]</scope>
    <source>
        <strain evidence="11">Cfa_2016G</strain>
        <tissue evidence="11">Leaf</tissue>
    </source>
</reference>
<evidence type="ECO:0000256" key="3">
    <source>
        <dbReference type="ARBA" id="ARBA00022980"/>
    </source>
</evidence>
<gene>
    <name evidence="11" type="ORF">FH972_022423</name>
</gene>
<evidence type="ECO:0000256" key="2">
    <source>
        <dbReference type="ARBA" id="ARBA00008945"/>
    </source>
</evidence>
<dbReference type="Pfam" id="PF03719">
    <property type="entry name" value="Ribosomal_S5_C"/>
    <property type="match status" value="1"/>
</dbReference>